<dbReference type="OrthoDB" id="6905012at2"/>
<gene>
    <name evidence="1" type="ORF">NSJP_2829</name>
</gene>
<protein>
    <recommendedName>
        <fullName evidence="3">DUF2292 domain-containing protein</fullName>
    </recommendedName>
</protein>
<dbReference type="Proteomes" id="UP000192042">
    <property type="component" value="Chromosome I"/>
</dbReference>
<accession>A0A1W1I7L1</accession>
<dbReference type="STRING" id="1325564.NSJP_2829"/>
<dbReference type="Pfam" id="PF10055">
    <property type="entry name" value="DUF2292"/>
    <property type="match status" value="1"/>
</dbReference>
<name>A0A1W1I7L1_9BACT</name>
<reference evidence="1 2" key="1">
    <citation type="submission" date="2017-03" db="EMBL/GenBank/DDBJ databases">
        <authorList>
            <person name="Afonso C.L."/>
            <person name="Miller P.J."/>
            <person name="Scott M.A."/>
            <person name="Spackman E."/>
            <person name="Goraichik I."/>
            <person name="Dimitrov K.M."/>
            <person name="Suarez D.L."/>
            <person name="Swayne D.E."/>
        </authorList>
    </citation>
    <scope>NUCLEOTIDE SEQUENCE [LARGE SCALE GENOMIC DNA]</scope>
    <source>
        <strain evidence="1">Genome sequencing of Nitrospira japonica strain NJ11</strain>
    </source>
</reference>
<dbReference type="InterPro" id="IPR018743">
    <property type="entry name" value="DUF2292"/>
</dbReference>
<sequence>MRSLSNSTELSDHNVHRQVEQAIIHALKGIRFGSVEIIVHDSKVVQIERKEKTRFDADLSR</sequence>
<dbReference type="KEGG" id="nja:NSJP_2829"/>
<keyword evidence="2" id="KW-1185">Reference proteome</keyword>
<evidence type="ECO:0000313" key="1">
    <source>
        <dbReference type="EMBL" id="SLM48996.1"/>
    </source>
</evidence>
<evidence type="ECO:0008006" key="3">
    <source>
        <dbReference type="Google" id="ProtNLM"/>
    </source>
</evidence>
<dbReference type="AlphaFoldDB" id="A0A1W1I7L1"/>
<organism evidence="1 2">
    <name type="scientific">Nitrospira japonica</name>
    <dbReference type="NCBI Taxonomy" id="1325564"/>
    <lineage>
        <taxon>Bacteria</taxon>
        <taxon>Pseudomonadati</taxon>
        <taxon>Nitrospirota</taxon>
        <taxon>Nitrospiria</taxon>
        <taxon>Nitrospirales</taxon>
        <taxon>Nitrospiraceae</taxon>
        <taxon>Nitrospira</taxon>
    </lineage>
</organism>
<dbReference type="EMBL" id="LT828648">
    <property type="protein sequence ID" value="SLM48996.1"/>
    <property type="molecule type" value="Genomic_DNA"/>
</dbReference>
<dbReference type="RefSeq" id="WP_080887303.1">
    <property type="nucleotide sequence ID" value="NZ_LT828648.1"/>
</dbReference>
<proteinExistence type="predicted"/>
<evidence type="ECO:0000313" key="2">
    <source>
        <dbReference type="Proteomes" id="UP000192042"/>
    </source>
</evidence>